<dbReference type="PANTHER" id="PTHR34383">
    <property type="entry name" value="POLYPHOSPHATE:AMP PHOSPHOTRANSFERASE-RELATED"/>
    <property type="match status" value="1"/>
</dbReference>
<reference evidence="4 7" key="2">
    <citation type="submission" date="2018-08" db="EMBL/GenBank/DDBJ databases">
        <title>Genome sequencing of Cutibacterium acnes KCOM 1315.</title>
        <authorList>
            <person name="Kook J.-K."/>
            <person name="Park S.-N."/>
            <person name="Lim Y.K."/>
        </authorList>
    </citation>
    <scope>NUCLEOTIDE SEQUENCE [LARGE SCALE GENOMIC DNA]</scope>
    <source>
        <strain evidence="4 7">KCOM 1315</strain>
    </source>
</reference>
<evidence type="ECO:0000256" key="1">
    <source>
        <dbReference type="ARBA" id="ARBA00022679"/>
    </source>
</evidence>
<name>A0A2B7I5Q0_CUTAC</name>
<dbReference type="Proteomes" id="UP000256621">
    <property type="component" value="Chromosome"/>
</dbReference>
<dbReference type="OrthoDB" id="9775224at2"/>
<dbReference type="PANTHER" id="PTHR34383:SF3">
    <property type="entry name" value="POLYPHOSPHATE:AMP PHOSPHOTRANSFERASE"/>
    <property type="match status" value="1"/>
</dbReference>
<reference evidence="5 6" key="1">
    <citation type="submission" date="2017-02" db="EMBL/GenBank/DDBJ databases">
        <title>Prevalence of linear plasmids in Cutibacterium acnes isolates obtained from cancerous prostatic tissue.</title>
        <authorList>
            <person name="Davidsson S."/>
            <person name="Bruggemann H."/>
        </authorList>
    </citation>
    <scope>NUCLEOTIDE SEQUENCE [LARGE SCALE GENOMIC DNA]</scope>
    <source>
        <strain evidence="5 6">11-78</strain>
    </source>
</reference>
<dbReference type="EMBL" id="CP031442">
    <property type="protein sequence ID" value="AXM06096.1"/>
    <property type="molecule type" value="Genomic_DNA"/>
</dbReference>
<sequence>MADNFPQLSDVLRCPQAPVDVNSINTDATPQAPGGKRETLEQFQPMAEELSELQERLFARGRNNPDHARRVLIVLQGLDTAGKGGVVRHVVAMVDPQGINHHSFKAPTQEELRHDFLWRVKKALPEPGMLGVFDRSHYEDVLVPRVENLVEEEVWKKRYDLINDFEMNLAARGTNIIKCFLHISPGVQKERLAARLNDPAKYWKYDPGDLDTRSKWAEYIEAYNELLSRCNPDVAPWYIIPSDHKWYRNWAMGRILLETMRSMKLTWPPANFDVEAEKRRLEQA</sequence>
<keyword evidence="1" id="KW-0808">Transferase</keyword>
<keyword evidence="2" id="KW-0418">Kinase</keyword>
<dbReference type="Gene3D" id="3.40.50.300">
    <property type="entry name" value="P-loop containing nucleotide triphosphate hydrolases"/>
    <property type="match status" value="1"/>
</dbReference>
<evidence type="ECO:0000313" key="5">
    <source>
        <dbReference type="EMBL" id="PGF36542.1"/>
    </source>
</evidence>
<protein>
    <submittedName>
        <fullName evidence="5">Polyphosphate--nucleotide phosphotransferase</fullName>
    </submittedName>
</protein>
<evidence type="ECO:0000259" key="3">
    <source>
        <dbReference type="Pfam" id="PF03976"/>
    </source>
</evidence>
<dbReference type="InterPro" id="IPR022488">
    <property type="entry name" value="PPK2-related"/>
</dbReference>
<dbReference type="InterPro" id="IPR022300">
    <property type="entry name" value="PPK2-rel_1"/>
</dbReference>
<evidence type="ECO:0000313" key="6">
    <source>
        <dbReference type="Proteomes" id="UP000226191"/>
    </source>
</evidence>
<proteinExistence type="predicted"/>
<dbReference type="RefSeq" id="WP_002515034.1">
    <property type="nucleotide sequence ID" value="NZ_AP019664.1"/>
</dbReference>
<dbReference type="Proteomes" id="UP000226191">
    <property type="component" value="Unassembled WGS sequence"/>
</dbReference>
<evidence type="ECO:0000256" key="2">
    <source>
        <dbReference type="ARBA" id="ARBA00022777"/>
    </source>
</evidence>
<dbReference type="NCBIfam" id="TIGR03709">
    <property type="entry name" value="PPK2_rel_1"/>
    <property type="match status" value="1"/>
</dbReference>
<dbReference type="InterPro" id="IPR027417">
    <property type="entry name" value="P-loop_NTPase"/>
</dbReference>
<gene>
    <name evidence="5" type="ORF">B1B09_02670</name>
    <name evidence="4" type="ORF">DXN06_02185</name>
</gene>
<evidence type="ECO:0000313" key="4">
    <source>
        <dbReference type="EMBL" id="AXM06096.1"/>
    </source>
</evidence>
<dbReference type="InterPro" id="IPR016898">
    <property type="entry name" value="Polyphosphate_phosphotransfera"/>
</dbReference>
<dbReference type="EMBL" id="MVCE01000001">
    <property type="protein sequence ID" value="PGF36542.1"/>
    <property type="molecule type" value="Genomic_DNA"/>
</dbReference>
<accession>A0A2B7I5Q0</accession>
<dbReference type="SUPFAM" id="SSF52540">
    <property type="entry name" value="P-loop containing nucleoside triphosphate hydrolases"/>
    <property type="match status" value="1"/>
</dbReference>
<dbReference type="GO" id="GO:0006797">
    <property type="term" value="P:polyphosphate metabolic process"/>
    <property type="evidence" value="ECO:0007669"/>
    <property type="project" value="InterPro"/>
</dbReference>
<dbReference type="PIRSF" id="PIRSF028756">
    <property type="entry name" value="PPK2_prd"/>
    <property type="match status" value="1"/>
</dbReference>
<evidence type="ECO:0000313" key="7">
    <source>
        <dbReference type="Proteomes" id="UP000256621"/>
    </source>
</evidence>
<feature type="domain" description="Polyphosphate kinase-2-related" evidence="3">
    <location>
        <begin position="47"/>
        <end position="264"/>
    </location>
</feature>
<dbReference type="Pfam" id="PF03976">
    <property type="entry name" value="PPK2"/>
    <property type="match status" value="1"/>
</dbReference>
<dbReference type="GeneID" id="92857038"/>
<organism evidence="5 6">
    <name type="scientific">Cutibacterium acnes</name>
    <name type="common">Propionibacterium acnes</name>
    <dbReference type="NCBI Taxonomy" id="1747"/>
    <lineage>
        <taxon>Bacteria</taxon>
        <taxon>Bacillati</taxon>
        <taxon>Actinomycetota</taxon>
        <taxon>Actinomycetes</taxon>
        <taxon>Propionibacteriales</taxon>
        <taxon>Propionibacteriaceae</taxon>
        <taxon>Cutibacterium</taxon>
    </lineage>
</organism>
<dbReference type="AlphaFoldDB" id="A0A2B7I5Q0"/>
<dbReference type="GO" id="GO:0008976">
    <property type="term" value="F:polyphosphate kinase activity"/>
    <property type="evidence" value="ECO:0007669"/>
    <property type="project" value="InterPro"/>
</dbReference>